<name>A0A382UA73_9ZZZZ</name>
<dbReference type="SUPFAM" id="SSF54373">
    <property type="entry name" value="FAD-linked reductases, C-terminal domain"/>
    <property type="match status" value="1"/>
</dbReference>
<reference evidence="1" key="1">
    <citation type="submission" date="2018-05" db="EMBL/GenBank/DDBJ databases">
        <authorList>
            <person name="Lanie J.A."/>
            <person name="Ng W.-L."/>
            <person name="Kazmierczak K.M."/>
            <person name="Andrzejewski T.M."/>
            <person name="Davidsen T.M."/>
            <person name="Wayne K.J."/>
            <person name="Tettelin H."/>
            <person name="Glass J.I."/>
            <person name="Rusch D."/>
            <person name="Podicherti R."/>
            <person name="Tsui H.-C.T."/>
            <person name="Winkler M.E."/>
        </authorList>
    </citation>
    <scope>NUCLEOTIDE SEQUENCE</scope>
</reference>
<protein>
    <submittedName>
        <fullName evidence="1">Uncharacterized protein</fullName>
    </submittedName>
</protein>
<dbReference type="EMBL" id="UINC01142555">
    <property type="protein sequence ID" value="SVD30952.1"/>
    <property type="molecule type" value="Genomic_DNA"/>
</dbReference>
<dbReference type="GO" id="GO:0016491">
    <property type="term" value="F:oxidoreductase activity"/>
    <property type="evidence" value="ECO:0007669"/>
    <property type="project" value="TreeGrafter"/>
</dbReference>
<dbReference type="InterPro" id="IPR036188">
    <property type="entry name" value="FAD/NAD-bd_sf"/>
</dbReference>
<organism evidence="1">
    <name type="scientific">marine metagenome</name>
    <dbReference type="NCBI Taxonomy" id="408172"/>
    <lineage>
        <taxon>unclassified sequences</taxon>
        <taxon>metagenomes</taxon>
        <taxon>ecological metagenomes</taxon>
    </lineage>
</organism>
<gene>
    <name evidence="1" type="ORF">METZ01_LOCUS383806</name>
</gene>
<evidence type="ECO:0000313" key="1">
    <source>
        <dbReference type="EMBL" id="SVD30952.1"/>
    </source>
</evidence>
<dbReference type="PANTHER" id="PTHR42923:SF3">
    <property type="entry name" value="PROTOPORPHYRINOGEN OXIDASE"/>
    <property type="match status" value="1"/>
</dbReference>
<accession>A0A382UA73</accession>
<sequence length="155" mass="17307">LGYHQNQIQHTLNGFGLLVPHVENLQILGALFNSSLFPGRSSENHVSLTVFIGGVRQPELALEMEKKQLEIATKDLGILLGITGSPTFVFHKQWKKAIPQYNVGYGEIKSKFQRLEKDNIGLYFTGNYREGISVADTILHTLQTADQIISTNNIN</sequence>
<dbReference type="AlphaFoldDB" id="A0A382UA73"/>
<dbReference type="Gene3D" id="3.50.50.60">
    <property type="entry name" value="FAD/NAD(P)-binding domain"/>
    <property type="match status" value="1"/>
</dbReference>
<proteinExistence type="predicted"/>
<dbReference type="PANTHER" id="PTHR42923">
    <property type="entry name" value="PROTOPORPHYRINOGEN OXIDASE"/>
    <property type="match status" value="1"/>
</dbReference>
<feature type="non-terminal residue" evidence="1">
    <location>
        <position position="1"/>
    </location>
</feature>
<dbReference type="InterPro" id="IPR050464">
    <property type="entry name" value="Zeta_carotene_desat/Oxidored"/>
</dbReference>